<keyword evidence="2" id="KW-1185">Reference proteome</keyword>
<name>A0AAD9WJZ0_9ROSI</name>
<evidence type="ECO:0000313" key="1">
    <source>
        <dbReference type="EMBL" id="KAK2633961.1"/>
    </source>
</evidence>
<dbReference type="Proteomes" id="UP001280121">
    <property type="component" value="Unassembled WGS sequence"/>
</dbReference>
<gene>
    <name evidence="1" type="ORF">Ddye_028753</name>
</gene>
<dbReference type="AlphaFoldDB" id="A0AAD9WJZ0"/>
<reference evidence="1" key="1">
    <citation type="journal article" date="2023" name="Plant J.">
        <title>Genome sequences and population genomics provide insights into the demographic history, inbreeding, and mutation load of two 'living fossil' tree species of Dipteronia.</title>
        <authorList>
            <person name="Feng Y."/>
            <person name="Comes H.P."/>
            <person name="Chen J."/>
            <person name="Zhu S."/>
            <person name="Lu R."/>
            <person name="Zhang X."/>
            <person name="Li P."/>
            <person name="Qiu J."/>
            <person name="Olsen K.M."/>
            <person name="Qiu Y."/>
        </authorList>
    </citation>
    <scope>NUCLEOTIDE SEQUENCE</scope>
    <source>
        <strain evidence="1">KIB01</strain>
    </source>
</reference>
<proteinExistence type="predicted"/>
<dbReference type="EMBL" id="JANJYI010000009">
    <property type="protein sequence ID" value="KAK2633961.1"/>
    <property type="molecule type" value="Genomic_DNA"/>
</dbReference>
<sequence>MRSHAYFMYIITHDFSLFFCRFFLTSSFIHKQCPSLGPYSKPQLHKGSIVISPYVQPRRDLRKKKKGFWGKQKSEQWWDYDYSYYGISSLFLTHKEEKSYS</sequence>
<protein>
    <submittedName>
        <fullName evidence="1">Uncharacterized protein</fullName>
    </submittedName>
</protein>
<accession>A0AAD9WJZ0</accession>
<comment type="caution">
    <text evidence="1">The sequence shown here is derived from an EMBL/GenBank/DDBJ whole genome shotgun (WGS) entry which is preliminary data.</text>
</comment>
<organism evidence="1 2">
    <name type="scientific">Dipteronia dyeriana</name>
    <dbReference type="NCBI Taxonomy" id="168575"/>
    <lineage>
        <taxon>Eukaryota</taxon>
        <taxon>Viridiplantae</taxon>
        <taxon>Streptophyta</taxon>
        <taxon>Embryophyta</taxon>
        <taxon>Tracheophyta</taxon>
        <taxon>Spermatophyta</taxon>
        <taxon>Magnoliopsida</taxon>
        <taxon>eudicotyledons</taxon>
        <taxon>Gunneridae</taxon>
        <taxon>Pentapetalae</taxon>
        <taxon>rosids</taxon>
        <taxon>malvids</taxon>
        <taxon>Sapindales</taxon>
        <taxon>Sapindaceae</taxon>
        <taxon>Hippocastanoideae</taxon>
        <taxon>Acereae</taxon>
        <taxon>Dipteronia</taxon>
    </lineage>
</organism>
<evidence type="ECO:0000313" key="2">
    <source>
        <dbReference type="Proteomes" id="UP001280121"/>
    </source>
</evidence>